<reference evidence="2" key="1">
    <citation type="submission" date="2021-11" db="EMBL/GenBank/DDBJ databases">
        <authorList>
            <person name="Rodrigo-Torres L."/>
            <person name="Arahal R. D."/>
            <person name="Lucena T."/>
        </authorList>
    </citation>
    <scope>NUCLEOTIDE SEQUENCE</scope>
    <source>
        <strain evidence="2">CECT 7929</strain>
    </source>
</reference>
<dbReference type="InterPro" id="IPR010649">
    <property type="entry name" value="NapE_TorE"/>
</dbReference>
<evidence type="ECO:0000313" key="2">
    <source>
        <dbReference type="EMBL" id="CAH0532234.1"/>
    </source>
</evidence>
<comment type="caution">
    <text evidence="2">The sequence shown here is derived from an EMBL/GenBank/DDBJ whole genome shotgun (WGS) entry which is preliminary data.</text>
</comment>
<evidence type="ECO:0000256" key="1">
    <source>
        <dbReference type="SAM" id="Phobius"/>
    </source>
</evidence>
<proteinExistence type="predicted"/>
<accession>A0ABN8DQ15</accession>
<dbReference type="Pfam" id="PF06796">
    <property type="entry name" value="NapE"/>
    <property type="match status" value="1"/>
</dbReference>
<feature type="transmembrane region" description="Helical" evidence="1">
    <location>
        <begin position="20"/>
        <end position="50"/>
    </location>
</feature>
<protein>
    <recommendedName>
        <fullName evidence="4">Trimethylamine N-oxide reductase system protein TorE</fullName>
    </recommendedName>
</protein>
<keyword evidence="1" id="KW-0472">Membrane</keyword>
<name>A0ABN8DQ15_9VIBR</name>
<keyword evidence="3" id="KW-1185">Reference proteome</keyword>
<keyword evidence="1" id="KW-0812">Transmembrane</keyword>
<evidence type="ECO:0000313" key="3">
    <source>
        <dbReference type="Proteomes" id="UP000838672"/>
    </source>
</evidence>
<gene>
    <name evidence="2" type="ORF">VST7929_00045</name>
</gene>
<evidence type="ECO:0008006" key="4">
    <source>
        <dbReference type="Google" id="ProtNLM"/>
    </source>
</evidence>
<dbReference type="EMBL" id="CAKLDI010000001">
    <property type="protein sequence ID" value="CAH0532234.1"/>
    <property type="molecule type" value="Genomic_DNA"/>
</dbReference>
<dbReference type="Proteomes" id="UP000838672">
    <property type="component" value="Unassembled WGS sequence"/>
</dbReference>
<organism evidence="2 3">
    <name type="scientific">Vibrio stylophorae</name>
    <dbReference type="NCBI Taxonomy" id="659351"/>
    <lineage>
        <taxon>Bacteria</taxon>
        <taxon>Pseudomonadati</taxon>
        <taxon>Pseudomonadota</taxon>
        <taxon>Gammaproteobacteria</taxon>
        <taxon>Vibrionales</taxon>
        <taxon>Vibrionaceae</taxon>
        <taxon>Vibrio</taxon>
    </lineage>
</organism>
<sequence length="57" mass="6286">MSNEVESCEKSTKCREWGTFLLITVVVIPILTVGLIGAYGFVVWMLQLIYGPPGHGM</sequence>
<keyword evidence="1" id="KW-1133">Transmembrane helix</keyword>